<evidence type="ECO:0000313" key="2">
    <source>
        <dbReference type="Proteomes" id="UP001194468"/>
    </source>
</evidence>
<dbReference type="EMBL" id="WHUW01000033">
    <property type="protein sequence ID" value="KAF8433544.1"/>
    <property type="molecule type" value="Genomic_DNA"/>
</dbReference>
<comment type="caution">
    <text evidence="1">The sequence shown here is derived from an EMBL/GenBank/DDBJ whole genome shotgun (WGS) entry which is preliminary data.</text>
</comment>
<dbReference type="Proteomes" id="UP001194468">
    <property type="component" value="Unassembled WGS sequence"/>
</dbReference>
<keyword evidence="2" id="KW-1185">Reference proteome</keyword>
<protein>
    <submittedName>
        <fullName evidence="1">Uncharacterized protein</fullName>
    </submittedName>
</protein>
<gene>
    <name evidence="1" type="ORF">L210DRAFT_2712307</name>
</gene>
<accession>A0AAD4GAS4</accession>
<reference evidence="1" key="1">
    <citation type="submission" date="2019-10" db="EMBL/GenBank/DDBJ databases">
        <authorList>
            <consortium name="DOE Joint Genome Institute"/>
            <person name="Kuo A."/>
            <person name="Miyauchi S."/>
            <person name="Kiss E."/>
            <person name="Drula E."/>
            <person name="Kohler A."/>
            <person name="Sanchez-Garcia M."/>
            <person name="Andreopoulos B."/>
            <person name="Barry K.W."/>
            <person name="Bonito G."/>
            <person name="Buee M."/>
            <person name="Carver A."/>
            <person name="Chen C."/>
            <person name="Cichocki N."/>
            <person name="Clum A."/>
            <person name="Culley D."/>
            <person name="Crous P.W."/>
            <person name="Fauchery L."/>
            <person name="Girlanda M."/>
            <person name="Hayes R."/>
            <person name="Keri Z."/>
            <person name="LaButti K."/>
            <person name="Lipzen A."/>
            <person name="Lombard V."/>
            <person name="Magnuson J."/>
            <person name="Maillard F."/>
            <person name="Morin E."/>
            <person name="Murat C."/>
            <person name="Nolan M."/>
            <person name="Ohm R."/>
            <person name="Pangilinan J."/>
            <person name="Pereira M."/>
            <person name="Perotto S."/>
            <person name="Peter M."/>
            <person name="Riley R."/>
            <person name="Sitrit Y."/>
            <person name="Stielow B."/>
            <person name="Szollosi G."/>
            <person name="Zifcakova L."/>
            <person name="Stursova M."/>
            <person name="Spatafora J.W."/>
            <person name="Tedersoo L."/>
            <person name="Vaario L.-M."/>
            <person name="Yamada A."/>
            <person name="Yan M."/>
            <person name="Wang P."/>
            <person name="Xu J."/>
            <person name="Bruns T."/>
            <person name="Baldrian P."/>
            <person name="Vilgalys R."/>
            <person name="Henrissat B."/>
            <person name="Grigoriev I.V."/>
            <person name="Hibbett D."/>
            <person name="Nagy L.G."/>
            <person name="Martin F.M."/>
        </authorList>
    </citation>
    <scope>NUCLEOTIDE SEQUENCE</scope>
    <source>
        <strain evidence="1">BED1</strain>
    </source>
</reference>
<dbReference type="AlphaFoldDB" id="A0AAD4GAS4"/>
<reference evidence="1" key="2">
    <citation type="journal article" date="2020" name="Nat. Commun.">
        <title>Large-scale genome sequencing of mycorrhizal fungi provides insights into the early evolution of symbiotic traits.</title>
        <authorList>
            <person name="Miyauchi S."/>
            <person name="Kiss E."/>
            <person name="Kuo A."/>
            <person name="Drula E."/>
            <person name="Kohler A."/>
            <person name="Sanchez-Garcia M."/>
            <person name="Morin E."/>
            <person name="Andreopoulos B."/>
            <person name="Barry K.W."/>
            <person name="Bonito G."/>
            <person name="Buee M."/>
            <person name="Carver A."/>
            <person name="Chen C."/>
            <person name="Cichocki N."/>
            <person name="Clum A."/>
            <person name="Culley D."/>
            <person name="Crous P.W."/>
            <person name="Fauchery L."/>
            <person name="Girlanda M."/>
            <person name="Hayes R.D."/>
            <person name="Keri Z."/>
            <person name="LaButti K."/>
            <person name="Lipzen A."/>
            <person name="Lombard V."/>
            <person name="Magnuson J."/>
            <person name="Maillard F."/>
            <person name="Murat C."/>
            <person name="Nolan M."/>
            <person name="Ohm R.A."/>
            <person name="Pangilinan J."/>
            <person name="Pereira M.F."/>
            <person name="Perotto S."/>
            <person name="Peter M."/>
            <person name="Pfister S."/>
            <person name="Riley R."/>
            <person name="Sitrit Y."/>
            <person name="Stielow J.B."/>
            <person name="Szollosi G."/>
            <person name="Zifcakova L."/>
            <person name="Stursova M."/>
            <person name="Spatafora J.W."/>
            <person name="Tedersoo L."/>
            <person name="Vaario L.M."/>
            <person name="Yamada A."/>
            <person name="Yan M."/>
            <person name="Wang P."/>
            <person name="Xu J."/>
            <person name="Bruns T."/>
            <person name="Baldrian P."/>
            <person name="Vilgalys R."/>
            <person name="Dunand C."/>
            <person name="Henrissat B."/>
            <person name="Grigoriev I.V."/>
            <person name="Hibbett D."/>
            <person name="Nagy L.G."/>
            <person name="Martin F.M."/>
        </authorList>
    </citation>
    <scope>NUCLEOTIDE SEQUENCE</scope>
    <source>
        <strain evidence="1">BED1</strain>
    </source>
</reference>
<proteinExistence type="predicted"/>
<organism evidence="1 2">
    <name type="scientific">Boletus edulis BED1</name>
    <dbReference type="NCBI Taxonomy" id="1328754"/>
    <lineage>
        <taxon>Eukaryota</taxon>
        <taxon>Fungi</taxon>
        <taxon>Dikarya</taxon>
        <taxon>Basidiomycota</taxon>
        <taxon>Agaricomycotina</taxon>
        <taxon>Agaricomycetes</taxon>
        <taxon>Agaricomycetidae</taxon>
        <taxon>Boletales</taxon>
        <taxon>Boletineae</taxon>
        <taxon>Boletaceae</taxon>
        <taxon>Boletoideae</taxon>
        <taxon>Boletus</taxon>
    </lineage>
</organism>
<sequence length="219" mass="24552">MDDTDTVEFQIGGHLPLRRFAEEITGIKATPTECAKYSLDGIRCGVQYNRSQWGITTTRTHSLVTQSHVTASMTYPLSSLLPSRANPTAICQRCALKQRTLFGKRSRDRTSLFIWFIFDQLLKWKGIPNTTSLTVVRHIEAQHGIFFSPHSFFTLSGILIVRPDSFAVSTSRWVRVTILLCPSWDAPNVVTHAADGPPFRPPSLGKHTCSCVISPFDWS</sequence>
<evidence type="ECO:0000313" key="1">
    <source>
        <dbReference type="EMBL" id="KAF8433544.1"/>
    </source>
</evidence>
<name>A0AAD4GAS4_BOLED</name>